<accession>A0A165DQW1</accession>
<dbReference type="Pfam" id="PF12937">
    <property type="entry name" value="F-box-like"/>
    <property type="match status" value="1"/>
</dbReference>
<dbReference type="Proteomes" id="UP000077266">
    <property type="component" value="Unassembled WGS sequence"/>
</dbReference>
<dbReference type="SUPFAM" id="SSF81383">
    <property type="entry name" value="F-box domain"/>
    <property type="match status" value="1"/>
</dbReference>
<gene>
    <name evidence="2" type="ORF">EXIGLDRAFT_775842</name>
</gene>
<feature type="domain" description="F-box" evidence="1">
    <location>
        <begin position="18"/>
        <end position="60"/>
    </location>
</feature>
<evidence type="ECO:0000313" key="2">
    <source>
        <dbReference type="EMBL" id="KZV85148.1"/>
    </source>
</evidence>
<dbReference type="AlphaFoldDB" id="A0A165DQW1"/>
<dbReference type="EMBL" id="KV426198">
    <property type="protein sequence ID" value="KZV85148.1"/>
    <property type="molecule type" value="Genomic_DNA"/>
</dbReference>
<protein>
    <recommendedName>
        <fullName evidence="1">F-box domain-containing protein</fullName>
    </recommendedName>
</protein>
<proteinExistence type="predicted"/>
<dbReference type="InterPro" id="IPR001810">
    <property type="entry name" value="F-box_dom"/>
</dbReference>
<dbReference type="InterPro" id="IPR032675">
    <property type="entry name" value="LRR_dom_sf"/>
</dbReference>
<dbReference type="SUPFAM" id="SSF52047">
    <property type="entry name" value="RNI-like"/>
    <property type="match status" value="1"/>
</dbReference>
<dbReference type="Gene3D" id="3.80.10.10">
    <property type="entry name" value="Ribonuclease Inhibitor"/>
    <property type="match status" value="1"/>
</dbReference>
<reference evidence="2 3" key="1">
    <citation type="journal article" date="2016" name="Mol. Biol. Evol.">
        <title>Comparative Genomics of Early-Diverging Mushroom-Forming Fungi Provides Insights into the Origins of Lignocellulose Decay Capabilities.</title>
        <authorList>
            <person name="Nagy L.G."/>
            <person name="Riley R."/>
            <person name="Tritt A."/>
            <person name="Adam C."/>
            <person name="Daum C."/>
            <person name="Floudas D."/>
            <person name="Sun H."/>
            <person name="Yadav J.S."/>
            <person name="Pangilinan J."/>
            <person name="Larsson K.H."/>
            <person name="Matsuura K."/>
            <person name="Barry K."/>
            <person name="Labutti K."/>
            <person name="Kuo R."/>
            <person name="Ohm R.A."/>
            <person name="Bhattacharya S.S."/>
            <person name="Shirouzu T."/>
            <person name="Yoshinaga Y."/>
            <person name="Martin F.M."/>
            <person name="Grigoriev I.V."/>
            <person name="Hibbett D.S."/>
        </authorList>
    </citation>
    <scope>NUCLEOTIDE SEQUENCE [LARGE SCALE GENOMIC DNA]</scope>
    <source>
        <strain evidence="2 3">HHB12029</strain>
    </source>
</reference>
<name>A0A165DQW1_EXIGL</name>
<sequence length="433" mass="48281">MDRPGTVSLGGRATAVAIPAELLLDVFHLAGLDPLTCSAVCKFWRRTSLYTRSLWAAITLHDLAPSRSLSRACYFVELAGEQVLSITRHGIHDPGPGSDTIDVDEAGIAALDAFVERCLPRSKSLIYSGIQMRSEPELFDHFLTVLLSPALHLETLRLQSDLFLEPPEDDAYDETASIDMQANFPRLRVFALHGVCMPFDRLRWSGPDPLLESLEILLICEDAEESPDYLTCEYDHNMSMAGQLEPMLRNCRALQELKLDHCSETTDEFEPEISRLDLHSVLHPSLRSVHVQEIGLGWPSCATLAMVPFNLPALTTLDLWGFRTQPVPTAHTLDAKKCSPIDPVLELFAAAPNLQDVSFHDWTRAPCQHTPRRSVLLPRLRRLEMNDCSHNVAKAFRSALVTPMLDDIQECYDGDRSASNSIESLDLLDNTTA</sequence>
<dbReference type="InParanoid" id="A0A165DQW1"/>
<organism evidence="2 3">
    <name type="scientific">Exidia glandulosa HHB12029</name>
    <dbReference type="NCBI Taxonomy" id="1314781"/>
    <lineage>
        <taxon>Eukaryota</taxon>
        <taxon>Fungi</taxon>
        <taxon>Dikarya</taxon>
        <taxon>Basidiomycota</taxon>
        <taxon>Agaricomycotina</taxon>
        <taxon>Agaricomycetes</taxon>
        <taxon>Auriculariales</taxon>
        <taxon>Exidiaceae</taxon>
        <taxon>Exidia</taxon>
    </lineage>
</organism>
<evidence type="ECO:0000259" key="1">
    <source>
        <dbReference type="Pfam" id="PF12937"/>
    </source>
</evidence>
<evidence type="ECO:0000313" key="3">
    <source>
        <dbReference type="Proteomes" id="UP000077266"/>
    </source>
</evidence>
<keyword evidence="3" id="KW-1185">Reference proteome</keyword>
<dbReference type="InterPro" id="IPR036047">
    <property type="entry name" value="F-box-like_dom_sf"/>
</dbReference>